<comment type="caution">
    <text evidence="2">The sequence shown here is derived from an EMBL/GenBank/DDBJ whole genome shotgun (WGS) entry which is preliminary data.</text>
</comment>
<feature type="region of interest" description="Disordered" evidence="1">
    <location>
        <begin position="55"/>
        <end position="85"/>
    </location>
</feature>
<evidence type="ECO:0000313" key="3">
    <source>
        <dbReference type="Proteomes" id="UP000735302"/>
    </source>
</evidence>
<dbReference type="Proteomes" id="UP000735302">
    <property type="component" value="Unassembled WGS sequence"/>
</dbReference>
<gene>
    <name evidence="2" type="ORF">PoB_007146300</name>
</gene>
<dbReference type="AlphaFoldDB" id="A0AAV4DKZ6"/>
<reference evidence="2 3" key="1">
    <citation type="journal article" date="2021" name="Elife">
        <title>Chloroplast acquisition without the gene transfer in kleptoplastic sea slugs, Plakobranchus ocellatus.</title>
        <authorList>
            <person name="Maeda T."/>
            <person name="Takahashi S."/>
            <person name="Yoshida T."/>
            <person name="Shimamura S."/>
            <person name="Takaki Y."/>
            <person name="Nagai Y."/>
            <person name="Toyoda A."/>
            <person name="Suzuki Y."/>
            <person name="Arimoto A."/>
            <person name="Ishii H."/>
            <person name="Satoh N."/>
            <person name="Nishiyama T."/>
            <person name="Hasebe M."/>
            <person name="Maruyama T."/>
            <person name="Minagawa J."/>
            <person name="Obokata J."/>
            <person name="Shigenobu S."/>
        </authorList>
    </citation>
    <scope>NUCLEOTIDE SEQUENCE [LARGE SCALE GENOMIC DNA]</scope>
</reference>
<evidence type="ECO:0000313" key="2">
    <source>
        <dbReference type="EMBL" id="GFO44958.1"/>
    </source>
</evidence>
<protein>
    <submittedName>
        <fullName evidence="2">Uncharacterized protein</fullName>
    </submittedName>
</protein>
<name>A0AAV4DKZ6_9GAST</name>
<evidence type="ECO:0000256" key="1">
    <source>
        <dbReference type="SAM" id="MobiDB-lite"/>
    </source>
</evidence>
<sequence length="111" mass="11704">MRTRAVAYLVEQFANKSKVGGSNPSPGQVNFFIAPLCPPSSKWVARSLKTRRNLHQGDLRLSGPLSGQSLGQGVGGGAPTSDRSVTADLGACSAPTPPHCLLESIYKHIFS</sequence>
<dbReference type="EMBL" id="BLXT01007988">
    <property type="protein sequence ID" value="GFO44958.1"/>
    <property type="molecule type" value="Genomic_DNA"/>
</dbReference>
<accession>A0AAV4DKZ6</accession>
<proteinExistence type="predicted"/>
<keyword evidence="3" id="KW-1185">Reference proteome</keyword>
<organism evidence="2 3">
    <name type="scientific">Plakobranchus ocellatus</name>
    <dbReference type="NCBI Taxonomy" id="259542"/>
    <lineage>
        <taxon>Eukaryota</taxon>
        <taxon>Metazoa</taxon>
        <taxon>Spiralia</taxon>
        <taxon>Lophotrochozoa</taxon>
        <taxon>Mollusca</taxon>
        <taxon>Gastropoda</taxon>
        <taxon>Heterobranchia</taxon>
        <taxon>Euthyneura</taxon>
        <taxon>Panpulmonata</taxon>
        <taxon>Sacoglossa</taxon>
        <taxon>Placobranchoidea</taxon>
        <taxon>Plakobranchidae</taxon>
        <taxon>Plakobranchus</taxon>
    </lineage>
</organism>